<evidence type="ECO:0000256" key="1">
    <source>
        <dbReference type="SAM" id="MobiDB-lite"/>
    </source>
</evidence>
<feature type="compositionally biased region" description="Low complexity" evidence="1">
    <location>
        <begin position="124"/>
        <end position="140"/>
    </location>
</feature>
<dbReference type="STRING" id="1216932.CM240_1458"/>
<dbReference type="InterPro" id="IPR014195">
    <property type="entry name" value="Spore_III_AG"/>
</dbReference>
<proteinExistence type="predicted"/>
<dbReference type="PATRIC" id="fig|1216932.3.peg.1451"/>
<keyword evidence="2" id="KW-1133">Transmembrane helix</keyword>
<evidence type="ECO:0000313" key="3">
    <source>
        <dbReference type="EMBL" id="CDM68617.1"/>
    </source>
</evidence>
<dbReference type="KEGG" id="clt:CM240_1458"/>
<organism evidence="3 4">
    <name type="scientific">Clostridium bornimense</name>
    <dbReference type="NCBI Taxonomy" id="1216932"/>
    <lineage>
        <taxon>Bacteria</taxon>
        <taxon>Bacillati</taxon>
        <taxon>Bacillota</taxon>
        <taxon>Clostridia</taxon>
        <taxon>Eubacteriales</taxon>
        <taxon>Clostridiaceae</taxon>
        <taxon>Clostridium</taxon>
    </lineage>
</organism>
<evidence type="ECO:0000313" key="4">
    <source>
        <dbReference type="Proteomes" id="UP000019426"/>
    </source>
</evidence>
<name>W6S2T2_9CLOT</name>
<keyword evidence="4" id="KW-1185">Reference proteome</keyword>
<gene>
    <name evidence="3" type="ORF">CM240_1458</name>
</gene>
<feature type="compositionally biased region" description="Polar residues" evidence="1">
    <location>
        <begin position="106"/>
        <end position="123"/>
    </location>
</feature>
<dbReference type="HOGENOM" id="CLU_071454_1_0_9"/>
<dbReference type="eggNOG" id="ENOG50330Z5">
    <property type="taxonomic scope" value="Bacteria"/>
</dbReference>
<protein>
    <submittedName>
        <fullName evidence="3">Stage III sporulation protein AG</fullName>
    </submittedName>
</protein>
<dbReference type="AlphaFoldDB" id="W6S2T2"/>
<dbReference type="Proteomes" id="UP000019426">
    <property type="component" value="Chromosome M2/40_rep1"/>
</dbReference>
<dbReference type="EMBL" id="HG917868">
    <property type="protein sequence ID" value="CDM68617.1"/>
    <property type="molecule type" value="Genomic_DNA"/>
</dbReference>
<feature type="transmembrane region" description="Helical" evidence="2">
    <location>
        <begin position="21"/>
        <end position="40"/>
    </location>
</feature>
<dbReference type="NCBIfam" id="TIGR02830">
    <property type="entry name" value="spore_III_AG"/>
    <property type="match status" value="1"/>
</dbReference>
<feature type="region of interest" description="Disordered" evidence="1">
    <location>
        <begin position="105"/>
        <end position="140"/>
    </location>
</feature>
<evidence type="ECO:0000256" key="2">
    <source>
        <dbReference type="SAM" id="Phobius"/>
    </source>
</evidence>
<sequence length="197" mass="21624">MKKLFKEIKENLKKQKNNLPFITIAGIMVGVLIIFMGKYFSGETSTVYGEDQLNSKTTEVSSTEEEYKEKIEKQLEDILSQIDGIGKVDAMVYIKSGEEKVPVYNESASANTTEETDSSGGKRTTNQNNTGNSVVVGNNGSSSEPFIKRVDAPDITGIVIVAEGVNDEYKRATLVQTVCNLFDIPSSKVNVHPMKSN</sequence>
<keyword evidence="2" id="KW-0812">Transmembrane</keyword>
<keyword evidence="2" id="KW-0472">Membrane</keyword>
<reference evidence="3 4" key="1">
    <citation type="submission" date="2013-11" db="EMBL/GenBank/DDBJ databases">
        <title>Complete genome sequence of Clostridum sp. M2/40.</title>
        <authorList>
            <person name="Wibberg D."/>
            <person name="Puehler A."/>
            <person name="Schlueter A."/>
        </authorList>
    </citation>
    <scope>NUCLEOTIDE SEQUENCE [LARGE SCALE GENOMIC DNA]</scope>
    <source>
        <strain evidence="4">M2/40</strain>
    </source>
</reference>
<accession>W6S2T2</accession>